<evidence type="ECO:0000313" key="5">
    <source>
        <dbReference type="EMBL" id="CAA9519819.1"/>
    </source>
</evidence>
<dbReference type="Pfam" id="PF02126">
    <property type="entry name" value="PTE"/>
    <property type="match status" value="1"/>
</dbReference>
<comment type="similarity">
    <text evidence="3">Belongs to the metallo-dependent hydrolases superfamily. Phosphotriesterase family.</text>
</comment>
<sequence length="338" mass="34825">MGCVTERGPQREIDYGLAPGERFEPDEDDAPEPPFDPTQPHVMTVLGPIAPHELGLALPFEHVVRRPPGGDADQWLDDPQAALAELEDIQAAGARAVVDATTADDGRDAAVVAWVAARAAVHVVMVTGAADPAGRTAAALTAEFVRDLRDGMEGTAVKAGAILIGMAGVEHRDELLLRATADAVGATGAPVLIEAASDTVAPSLVAARERGLDPARIVVVVGEPDAGREAVTAQAAVETGAFVLLRGVGLAEPVRESARATMVAALVGSGCGDRVLVSSGARRRSQLRAYGGGSGQVATLERFPLAAMEAGLNAHDVRRLLIDNPAQALTIVPANRGD</sequence>
<dbReference type="SUPFAM" id="SSF51556">
    <property type="entry name" value="Metallo-dependent hydrolases"/>
    <property type="match status" value="1"/>
</dbReference>
<dbReference type="PANTHER" id="PTHR10819">
    <property type="entry name" value="PHOSPHOTRIESTERASE-RELATED"/>
    <property type="match status" value="1"/>
</dbReference>
<gene>
    <name evidence="5" type="ORF">AVDCRST_MAG73-108</name>
</gene>
<dbReference type="PANTHER" id="PTHR10819:SF3">
    <property type="entry name" value="PHOSPHOTRIESTERASE-RELATED PROTEIN"/>
    <property type="match status" value="1"/>
</dbReference>
<feature type="region of interest" description="Disordered" evidence="4">
    <location>
        <begin position="1"/>
        <end position="35"/>
    </location>
</feature>
<dbReference type="InterPro" id="IPR032466">
    <property type="entry name" value="Metal_Hydrolase"/>
</dbReference>
<protein>
    <recommendedName>
        <fullName evidence="6">Phosphotriesterase</fullName>
    </recommendedName>
</protein>
<proteinExistence type="inferred from homology"/>
<dbReference type="AlphaFoldDB" id="A0A6J4TCJ1"/>
<dbReference type="EMBL" id="CADCWE010000008">
    <property type="protein sequence ID" value="CAA9519819.1"/>
    <property type="molecule type" value="Genomic_DNA"/>
</dbReference>
<reference evidence="5" key="1">
    <citation type="submission" date="2020-02" db="EMBL/GenBank/DDBJ databases">
        <authorList>
            <person name="Meier V. D."/>
        </authorList>
    </citation>
    <scope>NUCLEOTIDE SEQUENCE</scope>
    <source>
        <strain evidence="5">AVDCRST_MAG73</strain>
    </source>
</reference>
<name>A0A6J4TCJ1_9BACT</name>
<dbReference type="GO" id="GO:0008270">
    <property type="term" value="F:zinc ion binding"/>
    <property type="evidence" value="ECO:0007669"/>
    <property type="project" value="InterPro"/>
</dbReference>
<dbReference type="Gene3D" id="3.20.20.140">
    <property type="entry name" value="Metal-dependent hydrolases"/>
    <property type="match status" value="1"/>
</dbReference>
<evidence type="ECO:0008006" key="6">
    <source>
        <dbReference type="Google" id="ProtNLM"/>
    </source>
</evidence>
<keyword evidence="2" id="KW-0378">Hydrolase</keyword>
<dbReference type="GO" id="GO:0016787">
    <property type="term" value="F:hydrolase activity"/>
    <property type="evidence" value="ECO:0007669"/>
    <property type="project" value="UniProtKB-KW"/>
</dbReference>
<evidence type="ECO:0000256" key="1">
    <source>
        <dbReference type="ARBA" id="ARBA00022723"/>
    </source>
</evidence>
<evidence type="ECO:0000256" key="3">
    <source>
        <dbReference type="PROSITE-ProRule" id="PRU00679"/>
    </source>
</evidence>
<organism evidence="5">
    <name type="scientific">uncultured Thermomicrobiales bacterium</name>
    <dbReference type="NCBI Taxonomy" id="1645740"/>
    <lineage>
        <taxon>Bacteria</taxon>
        <taxon>Pseudomonadati</taxon>
        <taxon>Thermomicrobiota</taxon>
        <taxon>Thermomicrobia</taxon>
        <taxon>Thermomicrobiales</taxon>
        <taxon>environmental samples</taxon>
    </lineage>
</organism>
<dbReference type="PROSITE" id="PS51347">
    <property type="entry name" value="PHOSPHOTRIESTERASE_2"/>
    <property type="match status" value="1"/>
</dbReference>
<accession>A0A6J4TCJ1</accession>
<keyword evidence="1" id="KW-0479">Metal-binding</keyword>
<dbReference type="InterPro" id="IPR001559">
    <property type="entry name" value="Phosphotriesterase"/>
</dbReference>
<feature type="modified residue" description="N6-carboxylysine" evidence="3">
    <location>
        <position position="158"/>
    </location>
</feature>
<evidence type="ECO:0000256" key="2">
    <source>
        <dbReference type="ARBA" id="ARBA00022801"/>
    </source>
</evidence>
<evidence type="ECO:0000256" key="4">
    <source>
        <dbReference type="SAM" id="MobiDB-lite"/>
    </source>
</evidence>